<dbReference type="Proteomes" id="UP001549363">
    <property type="component" value="Unassembled WGS sequence"/>
</dbReference>
<dbReference type="SUPFAM" id="SSF53448">
    <property type="entry name" value="Nucleotide-diphospho-sugar transferases"/>
    <property type="match status" value="1"/>
</dbReference>
<dbReference type="EC" id="2.7.7.82" evidence="1"/>
<keyword evidence="1" id="KW-0548">Nucleotidyltransferase</keyword>
<dbReference type="Pfam" id="PF02348">
    <property type="entry name" value="CTP_transf_3"/>
    <property type="match status" value="1"/>
</dbReference>
<accession>A0ABV2PIC4</accession>
<keyword evidence="1" id="KW-0808">Transferase</keyword>
<comment type="caution">
    <text evidence="1">The sequence shown here is derived from an EMBL/GenBank/DDBJ whole genome shotgun (WGS) entry which is preliminary data.</text>
</comment>
<gene>
    <name evidence="1" type="ORF">ABIA69_001841</name>
</gene>
<organism evidence="1 2">
    <name type="scientific">Lysinibacillus parviboronicapiens</name>
    <dbReference type="NCBI Taxonomy" id="436516"/>
    <lineage>
        <taxon>Bacteria</taxon>
        <taxon>Bacillati</taxon>
        <taxon>Bacillota</taxon>
        <taxon>Bacilli</taxon>
        <taxon>Bacillales</taxon>
        <taxon>Bacillaceae</taxon>
        <taxon>Lysinibacillus</taxon>
    </lineage>
</organism>
<name>A0ABV2PIC4_9BACI</name>
<evidence type="ECO:0000313" key="1">
    <source>
        <dbReference type="EMBL" id="MET4560697.1"/>
    </source>
</evidence>
<dbReference type="InterPro" id="IPR003329">
    <property type="entry name" value="Cytidylyl_trans"/>
</dbReference>
<proteinExistence type="predicted"/>
<dbReference type="RefSeq" id="WP_354471585.1">
    <property type="nucleotide sequence ID" value="NZ_JBEPSB010000006.1"/>
</dbReference>
<reference evidence="1 2" key="1">
    <citation type="submission" date="2024-06" db="EMBL/GenBank/DDBJ databases">
        <title>Sorghum-associated microbial communities from plants grown in Nebraska, USA.</title>
        <authorList>
            <person name="Schachtman D."/>
        </authorList>
    </citation>
    <scope>NUCLEOTIDE SEQUENCE [LARGE SCALE GENOMIC DNA]</scope>
    <source>
        <strain evidence="1 2">736</strain>
    </source>
</reference>
<dbReference type="PANTHER" id="PTHR21485:SF6">
    <property type="entry name" value="N-ACYLNEURAMINATE CYTIDYLYLTRANSFERASE-RELATED"/>
    <property type="match status" value="1"/>
</dbReference>
<dbReference type="Gene3D" id="3.90.550.10">
    <property type="entry name" value="Spore Coat Polysaccharide Biosynthesis Protein SpsA, Chain A"/>
    <property type="match status" value="1"/>
</dbReference>
<dbReference type="InterPro" id="IPR029044">
    <property type="entry name" value="Nucleotide-diphossugar_trans"/>
</dbReference>
<dbReference type="CDD" id="cd02513">
    <property type="entry name" value="CMP-NeuAc_Synthase"/>
    <property type="match status" value="1"/>
</dbReference>
<dbReference type="EMBL" id="JBEPSB010000006">
    <property type="protein sequence ID" value="MET4560697.1"/>
    <property type="molecule type" value="Genomic_DNA"/>
</dbReference>
<dbReference type="InterPro" id="IPR050793">
    <property type="entry name" value="CMP-NeuNAc_synthase"/>
</dbReference>
<keyword evidence="2" id="KW-1185">Reference proteome</keyword>
<dbReference type="GO" id="GO:0016779">
    <property type="term" value="F:nucleotidyltransferase activity"/>
    <property type="evidence" value="ECO:0007669"/>
    <property type="project" value="UniProtKB-KW"/>
</dbReference>
<sequence length="235" mass="26089">MSRICTICARGGSKGVKNKNLKEILGKPLIAHSILQAKASGLFDIIAVSSDSQAILQTAEAYGVDIVIKRPAELATDTAAKLPVIQHCVTEVEEITDFVFDIMTDIDATSPLRNVLDLKNSIEILESHKDATNLITGSPSRRSPYFNLVEENSEGFVQLSKKLPAEIVRRQDAPKSFDMNASIYVWKRDAFFNDASIFTPTTILYEMPEERSIDIDSELDFEFVSFLAEKRGSLL</sequence>
<dbReference type="PANTHER" id="PTHR21485">
    <property type="entry name" value="HAD SUPERFAMILY MEMBERS CMAS AND KDSC"/>
    <property type="match status" value="1"/>
</dbReference>
<protein>
    <submittedName>
        <fullName evidence="1">CMP-N,N'-diacetyllegionaminic acid synthase</fullName>
        <ecNumber evidence="1">2.7.7.82</ecNumber>
    </submittedName>
</protein>
<evidence type="ECO:0000313" key="2">
    <source>
        <dbReference type="Proteomes" id="UP001549363"/>
    </source>
</evidence>